<comment type="caution">
    <text evidence="2">The sequence shown here is derived from an EMBL/GenBank/DDBJ whole genome shotgun (WGS) entry which is preliminary data.</text>
</comment>
<dbReference type="Pfam" id="PF02806">
    <property type="entry name" value="Alpha-amylase_C"/>
    <property type="match status" value="1"/>
</dbReference>
<evidence type="ECO:0000313" key="2">
    <source>
        <dbReference type="EMBL" id="MBL3655731.1"/>
    </source>
</evidence>
<dbReference type="GO" id="GO:0005975">
    <property type="term" value="P:carbohydrate metabolic process"/>
    <property type="evidence" value="ECO:0007669"/>
    <property type="project" value="InterPro"/>
</dbReference>
<dbReference type="AlphaFoldDB" id="A0A937F3M3"/>
<gene>
    <name evidence="2" type="ORF">JL102_06300</name>
</gene>
<dbReference type="SMART" id="SM00642">
    <property type="entry name" value="Aamy"/>
    <property type="match status" value="1"/>
</dbReference>
<accession>A0A937F3M3</accession>
<dbReference type="EMBL" id="JAESIY010000003">
    <property type="protein sequence ID" value="MBL3655731.1"/>
    <property type="molecule type" value="Genomic_DNA"/>
</dbReference>
<dbReference type="InterPro" id="IPR013780">
    <property type="entry name" value="Glyco_hydro_b"/>
</dbReference>
<sequence>MKQSLYIITLLTLFLGACHKDTSNQSPDSQLSTKNATAVTFPERAKDMTIYEVNVRQFTPEGTFNAFADHLKELKDLGVEMLWFMPIQPIGEKNRKGALGSYYSIKDYRTINPEFGTMDDFKDLVKKAHDMDFVVILDWVPNHTSWDNPWITSHPEYYAKDSLGNITYEADWTDIALLDHTNSDTRKAMIDEMEYWIKEVDIDGFRCDHAGHEIPLYFWEEATARLNPLKDLFWLAEWDQPRMHLEFQATYSWGLLHLTEAVAKGEEPAEALNTFVQKDLAEYGKKAYRLTLTTNHDENAWSGTVFERYGDGHKAFAAFVFTAYGIPMIYSGQEVGMDKRLAFFDKDSIDWSDPKKLKPFYKKLVQIRKDNPALWSGEYGAMPVIVKDNNDHVVSFSRTKGNNKVVSIINFSDQKQSITTPGSIAGNYKDYITNDKMTLEAEGNLQLKPFQFHILIAE</sequence>
<dbReference type="PANTHER" id="PTHR47786:SF2">
    <property type="entry name" value="GLYCOSYL HYDROLASE FAMILY 13 CATALYTIC DOMAIN-CONTAINING PROTEIN"/>
    <property type="match status" value="1"/>
</dbReference>
<dbReference type="PROSITE" id="PS51257">
    <property type="entry name" value="PROKAR_LIPOPROTEIN"/>
    <property type="match status" value="1"/>
</dbReference>
<name>A0A937F3M3_9BACT</name>
<dbReference type="PANTHER" id="PTHR47786">
    <property type="entry name" value="ALPHA-1,4-GLUCAN:MALTOSE-1-PHOSPHATE MALTOSYLTRANSFERASE"/>
    <property type="match status" value="1"/>
</dbReference>
<feature type="domain" description="Glycosyl hydrolase family 13 catalytic" evidence="1">
    <location>
        <begin position="39"/>
        <end position="368"/>
    </location>
</feature>
<dbReference type="SUPFAM" id="SSF51011">
    <property type="entry name" value="Glycosyl hydrolase domain"/>
    <property type="match status" value="1"/>
</dbReference>
<evidence type="ECO:0000313" key="3">
    <source>
        <dbReference type="Proteomes" id="UP000659388"/>
    </source>
</evidence>
<dbReference type="RefSeq" id="WP_202243415.1">
    <property type="nucleotide sequence ID" value="NZ_JAESIY010000003.1"/>
</dbReference>
<dbReference type="Gene3D" id="3.20.20.80">
    <property type="entry name" value="Glycosidases"/>
    <property type="match status" value="1"/>
</dbReference>
<dbReference type="InterPro" id="IPR006047">
    <property type="entry name" value="GH13_cat_dom"/>
</dbReference>
<dbReference type="Gene3D" id="2.60.40.1180">
    <property type="entry name" value="Golgi alpha-mannosidase II"/>
    <property type="match status" value="1"/>
</dbReference>
<dbReference type="SUPFAM" id="SSF51445">
    <property type="entry name" value="(Trans)glycosidases"/>
    <property type="match status" value="1"/>
</dbReference>
<dbReference type="Proteomes" id="UP000659388">
    <property type="component" value="Unassembled WGS sequence"/>
</dbReference>
<reference evidence="2" key="1">
    <citation type="submission" date="2021-01" db="EMBL/GenBank/DDBJ databases">
        <title>Fulvivirga kasyanovii gen. nov., sp nov., a novel member of the phylum Bacteroidetes isolated from seawater in a mussel farm.</title>
        <authorList>
            <person name="Zhao L.-H."/>
            <person name="Wang Z.-J."/>
        </authorList>
    </citation>
    <scope>NUCLEOTIDE SEQUENCE</scope>
    <source>
        <strain evidence="2">2943</strain>
    </source>
</reference>
<organism evidence="2 3">
    <name type="scientific">Fulvivirga sediminis</name>
    <dbReference type="NCBI Taxonomy" id="2803949"/>
    <lineage>
        <taxon>Bacteria</taxon>
        <taxon>Pseudomonadati</taxon>
        <taxon>Bacteroidota</taxon>
        <taxon>Cytophagia</taxon>
        <taxon>Cytophagales</taxon>
        <taxon>Fulvivirgaceae</taxon>
        <taxon>Fulvivirga</taxon>
    </lineage>
</organism>
<dbReference type="InterPro" id="IPR006048">
    <property type="entry name" value="A-amylase/branching_C"/>
</dbReference>
<evidence type="ECO:0000259" key="1">
    <source>
        <dbReference type="SMART" id="SM00642"/>
    </source>
</evidence>
<dbReference type="InterPro" id="IPR017853">
    <property type="entry name" value="GH"/>
</dbReference>
<protein>
    <submittedName>
        <fullName evidence="2">Alpha-glucosidase C-terminal domain-containing protein</fullName>
    </submittedName>
</protein>
<keyword evidence="3" id="KW-1185">Reference proteome</keyword>
<dbReference type="Pfam" id="PF00128">
    <property type="entry name" value="Alpha-amylase"/>
    <property type="match status" value="1"/>
</dbReference>
<proteinExistence type="predicted"/>
<dbReference type="CDD" id="cd11313">
    <property type="entry name" value="AmyAc_arch_bac_AmyA"/>
    <property type="match status" value="1"/>
</dbReference>